<organism evidence="1 2">
    <name type="scientific">Ruminiclostridium hungatei</name>
    <name type="common">Clostridium hungatei</name>
    <dbReference type="NCBI Taxonomy" id="48256"/>
    <lineage>
        <taxon>Bacteria</taxon>
        <taxon>Bacillati</taxon>
        <taxon>Bacillota</taxon>
        <taxon>Clostridia</taxon>
        <taxon>Eubacteriales</taxon>
        <taxon>Oscillospiraceae</taxon>
        <taxon>Ruminiclostridium</taxon>
    </lineage>
</organism>
<accession>A0A1V4SD39</accession>
<evidence type="ECO:0000313" key="1">
    <source>
        <dbReference type="EMBL" id="OPX41832.1"/>
    </source>
</evidence>
<sequence length="124" mass="14789">MKWILLIGDEKFNLDRIKAFKHPNSINCYDVTEIRNRFCVDFGTDHIFYDYDETGTILMDFEKEDLEKIPFRNPHVITMTYTSEKRLKNILQQKNFLEGIYVDNDYGLITPIEEFVKLGMPIKK</sequence>
<reference evidence="1 2" key="1">
    <citation type="submission" date="2017-03" db="EMBL/GenBank/DDBJ databases">
        <title>Genome sequence of Clostridium hungatei DSM 14427.</title>
        <authorList>
            <person name="Poehlein A."/>
            <person name="Daniel R."/>
        </authorList>
    </citation>
    <scope>NUCLEOTIDE SEQUENCE [LARGE SCALE GENOMIC DNA]</scope>
    <source>
        <strain evidence="1 2">DSM 14427</strain>
    </source>
</reference>
<gene>
    <name evidence="1" type="ORF">CLHUN_42980</name>
</gene>
<dbReference type="OrthoDB" id="2618621at2"/>
<evidence type="ECO:0000313" key="2">
    <source>
        <dbReference type="Proteomes" id="UP000191554"/>
    </source>
</evidence>
<comment type="caution">
    <text evidence="1">The sequence shown here is derived from an EMBL/GenBank/DDBJ whole genome shotgun (WGS) entry which is preliminary data.</text>
</comment>
<proteinExistence type="predicted"/>
<dbReference type="AlphaFoldDB" id="A0A1V4SD39"/>
<keyword evidence="2" id="KW-1185">Reference proteome</keyword>
<dbReference type="RefSeq" id="WP_080066722.1">
    <property type="nucleotide sequence ID" value="NZ_MZGX01000068.1"/>
</dbReference>
<name>A0A1V4SD39_RUMHU</name>
<dbReference type="Proteomes" id="UP000191554">
    <property type="component" value="Unassembled WGS sequence"/>
</dbReference>
<protein>
    <submittedName>
        <fullName evidence="1">Uncharacterized protein</fullName>
    </submittedName>
</protein>
<dbReference type="EMBL" id="MZGX01000068">
    <property type="protein sequence ID" value="OPX41832.1"/>
    <property type="molecule type" value="Genomic_DNA"/>
</dbReference>